<dbReference type="PRINTS" id="PR01689">
    <property type="entry name" value="EP450IICYP3A"/>
</dbReference>
<evidence type="ECO:0000256" key="1">
    <source>
        <dbReference type="ARBA" id="ARBA00001971"/>
    </source>
</evidence>
<keyword evidence="15" id="KW-1185">Reference proteome</keyword>
<dbReference type="Gene3D" id="1.10.630.10">
    <property type="entry name" value="Cytochrome P450"/>
    <property type="match status" value="1"/>
</dbReference>
<dbReference type="InterPro" id="IPR050705">
    <property type="entry name" value="Cytochrome_P450_3A"/>
</dbReference>
<dbReference type="SUPFAM" id="SSF48264">
    <property type="entry name" value="Cytochrome P450"/>
    <property type="match status" value="1"/>
</dbReference>
<evidence type="ECO:0000256" key="3">
    <source>
        <dbReference type="ARBA" id="ARBA00004406"/>
    </source>
</evidence>
<comment type="cofactor">
    <cofactor evidence="1">
        <name>heme</name>
        <dbReference type="ChEBI" id="CHEBI:30413"/>
    </cofactor>
</comment>
<evidence type="ECO:0000313" key="15">
    <source>
        <dbReference type="Proteomes" id="UP000499080"/>
    </source>
</evidence>
<comment type="subcellular location">
    <subcellularLocation>
        <location evidence="3">Endoplasmic reticulum membrane</location>
        <topology evidence="3">Peripheral membrane protein</topology>
    </subcellularLocation>
    <subcellularLocation>
        <location evidence="2">Microsome membrane</location>
        <topology evidence="2">Peripheral membrane protein</topology>
    </subcellularLocation>
</comment>
<evidence type="ECO:0000256" key="2">
    <source>
        <dbReference type="ARBA" id="ARBA00004174"/>
    </source>
</evidence>
<keyword evidence="8" id="KW-0492">Microsome</keyword>
<dbReference type="OrthoDB" id="2789670at2759"/>
<dbReference type="InterPro" id="IPR036396">
    <property type="entry name" value="Cyt_P450_sf"/>
</dbReference>
<evidence type="ECO:0000256" key="7">
    <source>
        <dbReference type="ARBA" id="ARBA00022824"/>
    </source>
</evidence>
<keyword evidence="12" id="KW-0472">Membrane</keyword>
<feature type="compositionally biased region" description="Basic and acidic residues" evidence="13">
    <location>
        <begin position="299"/>
        <end position="317"/>
    </location>
</feature>
<evidence type="ECO:0000256" key="9">
    <source>
        <dbReference type="ARBA" id="ARBA00023002"/>
    </source>
</evidence>
<accession>A0A4Y2ST37</accession>
<dbReference type="GO" id="GO:0008395">
    <property type="term" value="F:steroid hydroxylase activity"/>
    <property type="evidence" value="ECO:0007669"/>
    <property type="project" value="TreeGrafter"/>
</dbReference>
<evidence type="ECO:0000256" key="8">
    <source>
        <dbReference type="ARBA" id="ARBA00022848"/>
    </source>
</evidence>
<dbReference type="GO" id="GO:0020037">
    <property type="term" value="F:heme binding"/>
    <property type="evidence" value="ECO:0007669"/>
    <property type="project" value="InterPro"/>
</dbReference>
<dbReference type="InterPro" id="IPR008072">
    <property type="entry name" value="Cyt_P450_E_CYP3A"/>
</dbReference>
<evidence type="ECO:0000256" key="12">
    <source>
        <dbReference type="ARBA" id="ARBA00023136"/>
    </source>
</evidence>
<evidence type="ECO:0000256" key="5">
    <source>
        <dbReference type="ARBA" id="ARBA00022617"/>
    </source>
</evidence>
<dbReference type="GO" id="GO:0005789">
    <property type="term" value="C:endoplasmic reticulum membrane"/>
    <property type="evidence" value="ECO:0007669"/>
    <property type="project" value="UniProtKB-SubCell"/>
</dbReference>
<evidence type="ECO:0000256" key="11">
    <source>
        <dbReference type="ARBA" id="ARBA00023033"/>
    </source>
</evidence>
<dbReference type="PRINTS" id="PR00464">
    <property type="entry name" value="EP450II"/>
</dbReference>
<keyword evidence="5" id="KW-0349">Heme</keyword>
<organism evidence="14 15">
    <name type="scientific">Araneus ventricosus</name>
    <name type="common">Orbweaver spider</name>
    <name type="synonym">Epeira ventricosa</name>
    <dbReference type="NCBI Taxonomy" id="182803"/>
    <lineage>
        <taxon>Eukaryota</taxon>
        <taxon>Metazoa</taxon>
        <taxon>Ecdysozoa</taxon>
        <taxon>Arthropoda</taxon>
        <taxon>Chelicerata</taxon>
        <taxon>Arachnida</taxon>
        <taxon>Araneae</taxon>
        <taxon>Araneomorphae</taxon>
        <taxon>Entelegynae</taxon>
        <taxon>Araneoidea</taxon>
        <taxon>Araneidae</taxon>
        <taxon>Araneus</taxon>
    </lineage>
</organism>
<evidence type="ECO:0000256" key="6">
    <source>
        <dbReference type="ARBA" id="ARBA00022723"/>
    </source>
</evidence>
<dbReference type="GO" id="GO:0005506">
    <property type="term" value="F:iron ion binding"/>
    <property type="evidence" value="ECO:0007669"/>
    <property type="project" value="InterPro"/>
</dbReference>
<name>A0A4Y2ST37_ARAVE</name>
<dbReference type="PANTHER" id="PTHR24302">
    <property type="entry name" value="CYTOCHROME P450 FAMILY 3"/>
    <property type="match status" value="1"/>
</dbReference>
<dbReference type="PANTHER" id="PTHR24302:SF15">
    <property type="entry name" value="FATTY-ACID PEROXYGENASE"/>
    <property type="match status" value="1"/>
</dbReference>
<evidence type="ECO:0000256" key="10">
    <source>
        <dbReference type="ARBA" id="ARBA00023004"/>
    </source>
</evidence>
<keyword evidence="10" id="KW-0408">Iron</keyword>
<protein>
    <submittedName>
        <fullName evidence="14">Cytochrome P450 3A13</fullName>
    </submittedName>
</protein>
<comment type="similarity">
    <text evidence="4">Belongs to the cytochrome P450 family.</text>
</comment>
<dbReference type="Proteomes" id="UP000499080">
    <property type="component" value="Unassembled WGS sequence"/>
</dbReference>
<keyword evidence="7" id="KW-0256">Endoplasmic reticulum</keyword>
<reference evidence="14 15" key="1">
    <citation type="journal article" date="2019" name="Sci. Rep.">
        <title>Orb-weaving spider Araneus ventricosus genome elucidates the spidroin gene catalogue.</title>
        <authorList>
            <person name="Kono N."/>
            <person name="Nakamura H."/>
            <person name="Ohtoshi R."/>
            <person name="Moran D.A.P."/>
            <person name="Shinohara A."/>
            <person name="Yoshida Y."/>
            <person name="Fujiwara M."/>
            <person name="Mori M."/>
            <person name="Tomita M."/>
            <person name="Arakawa K."/>
        </authorList>
    </citation>
    <scope>NUCLEOTIDE SEQUENCE [LARGE SCALE GENOMIC DNA]</scope>
</reference>
<dbReference type="InterPro" id="IPR001128">
    <property type="entry name" value="Cyt_P450"/>
</dbReference>
<evidence type="ECO:0000256" key="13">
    <source>
        <dbReference type="SAM" id="MobiDB-lite"/>
    </source>
</evidence>
<dbReference type="FunFam" id="1.10.630.10:FF:000182">
    <property type="entry name" value="Cytochrome P450 3A4"/>
    <property type="match status" value="1"/>
</dbReference>
<evidence type="ECO:0000313" key="14">
    <source>
        <dbReference type="EMBL" id="GBN90823.1"/>
    </source>
</evidence>
<keyword evidence="11" id="KW-0503">Monooxygenase</keyword>
<dbReference type="CDD" id="cd11056">
    <property type="entry name" value="CYP6-like"/>
    <property type="match status" value="1"/>
</dbReference>
<dbReference type="GO" id="GO:0016712">
    <property type="term" value="F:oxidoreductase activity, acting on paired donors, with incorporation or reduction of molecular oxygen, reduced flavin or flavoprotein as one donor, and incorporation of one atom of oxygen"/>
    <property type="evidence" value="ECO:0007669"/>
    <property type="project" value="InterPro"/>
</dbReference>
<keyword evidence="6" id="KW-0479">Metal-binding</keyword>
<dbReference type="Pfam" id="PF00067">
    <property type="entry name" value="p450"/>
    <property type="match status" value="1"/>
</dbReference>
<sequence>MLKEKIVLVQSLEGDCFRGLFWYPRLGWVPHVNNGTHPNSQPNRGYQNRPLRQCIRFEVCNVLLNALCMLQPSHEIDLERYQRLGPVYGQYDGNTPVLAVADPKLLREILVKEFPTFMNRRMAGFMSGDAIVSSFLFTLHGEEWRRMRSIISPTFSTGKIKKMINYIKQCSSTMIENLKKASKMRKPLQVKQFSNAFSMDVIASAAFSVHLDSYNDPKNTFIQSALKAFSPYINFKLVFYQLWPKLAKLFGVQVIYTKPLYFFKESALHIMKQRKKTGHTRNDFLQLLMGTVKDFAEEKEGDVGNDEKDTKSREGQDKSNNQINKSLSLDEAVSQSVQFFVAGFDTISSAIANAAYLLALHPDIQNRTYEEVRDVLLKTEGDLTYEALQEMNYLDNVISETLRLYPSFSRLERVAGADYKLGSTGLVISKGTTLVIPVYALQRDPKLYPDPNRFDPDK</sequence>
<dbReference type="EMBL" id="BGPR01023558">
    <property type="protein sequence ID" value="GBN90823.1"/>
    <property type="molecule type" value="Genomic_DNA"/>
</dbReference>
<feature type="region of interest" description="Disordered" evidence="13">
    <location>
        <begin position="299"/>
        <end position="321"/>
    </location>
</feature>
<comment type="caution">
    <text evidence="14">The sequence shown here is derived from an EMBL/GenBank/DDBJ whole genome shotgun (WGS) entry which is preliminary data.</text>
</comment>
<gene>
    <name evidence="14" type="primary">Cyp3a13_1</name>
    <name evidence="14" type="ORF">AVEN_234056_1</name>
</gene>
<evidence type="ECO:0000256" key="4">
    <source>
        <dbReference type="ARBA" id="ARBA00010617"/>
    </source>
</evidence>
<keyword evidence="9" id="KW-0560">Oxidoreductase</keyword>
<dbReference type="InterPro" id="IPR002402">
    <property type="entry name" value="Cyt_P450_E_grp-II"/>
</dbReference>
<dbReference type="AlphaFoldDB" id="A0A4Y2ST37"/>
<proteinExistence type="inferred from homology"/>